<dbReference type="CDD" id="cd00591">
    <property type="entry name" value="HU_IHF"/>
    <property type="match status" value="1"/>
</dbReference>
<comment type="similarity">
    <text evidence="1 3">Belongs to the bacterial histone-like protein family.</text>
</comment>
<keyword evidence="2" id="KW-0238">DNA-binding</keyword>
<dbReference type="InterPro" id="IPR000119">
    <property type="entry name" value="Hist_DNA-bd"/>
</dbReference>
<evidence type="ECO:0000256" key="2">
    <source>
        <dbReference type="ARBA" id="ARBA00023125"/>
    </source>
</evidence>
<dbReference type="GO" id="GO:0030527">
    <property type="term" value="F:structural constituent of chromatin"/>
    <property type="evidence" value="ECO:0007669"/>
    <property type="project" value="InterPro"/>
</dbReference>
<organism evidence="4 5">
    <name type="scientific">Prevotella histicola JCM 15637 = DNF00424</name>
    <dbReference type="NCBI Taxonomy" id="1236504"/>
    <lineage>
        <taxon>Bacteria</taxon>
        <taxon>Pseudomonadati</taxon>
        <taxon>Bacteroidota</taxon>
        <taxon>Bacteroidia</taxon>
        <taxon>Bacteroidales</taxon>
        <taxon>Prevotellaceae</taxon>
        <taxon>Prevotella</taxon>
    </lineage>
</organism>
<dbReference type="AlphaFoldDB" id="A0AAW3FCP8"/>
<dbReference type="SMART" id="SM00411">
    <property type="entry name" value="BHL"/>
    <property type="match status" value="1"/>
</dbReference>
<dbReference type="GO" id="GO:0003677">
    <property type="term" value="F:DNA binding"/>
    <property type="evidence" value="ECO:0007669"/>
    <property type="project" value="UniProtKB-KW"/>
</dbReference>
<comment type="caution">
    <text evidence="4">The sequence shown here is derived from an EMBL/GenBank/DDBJ whole genome shotgun (WGS) entry which is preliminary data.</text>
</comment>
<name>A0AAW3FCP8_9BACT</name>
<gene>
    <name evidence="4" type="ORF">HMPREF2132_11100</name>
</gene>
<dbReference type="Pfam" id="PF00216">
    <property type="entry name" value="Bac_DNA_binding"/>
    <property type="match status" value="1"/>
</dbReference>
<evidence type="ECO:0000313" key="5">
    <source>
        <dbReference type="Proteomes" id="UP000029533"/>
    </source>
</evidence>
<evidence type="ECO:0000256" key="1">
    <source>
        <dbReference type="ARBA" id="ARBA00010529"/>
    </source>
</evidence>
<proteinExistence type="inferred from homology"/>
<dbReference type="Proteomes" id="UP000029533">
    <property type="component" value="Unassembled WGS sequence"/>
</dbReference>
<dbReference type="PANTHER" id="PTHR33175">
    <property type="entry name" value="DNA-BINDING PROTEIN HU"/>
    <property type="match status" value="1"/>
</dbReference>
<dbReference type="InterPro" id="IPR010992">
    <property type="entry name" value="IHF-like_DNA-bd_dom_sf"/>
</dbReference>
<protein>
    <recommendedName>
        <fullName evidence="6">DNA-binding protein</fullName>
    </recommendedName>
</protein>
<accession>A0AAW3FCP8</accession>
<dbReference type="PANTHER" id="PTHR33175:SF2">
    <property type="entry name" value="INTEGRATION HOST FACTOR SUBUNIT ALPHA"/>
    <property type="match status" value="1"/>
</dbReference>
<evidence type="ECO:0000313" key="4">
    <source>
        <dbReference type="EMBL" id="KGF24838.1"/>
    </source>
</evidence>
<dbReference type="Gene3D" id="4.10.520.10">
    <property type="entry name" value="IHF-like DNA-binding proteins"/>
    <property type="match status" value="1"/>
</dbReference>
<evidence type="ECO:0000256" key="3">
    <source>
        <dbReference type="RuleBase" id="RU003939"/>
    </source>
</evidence>
<dbReference type="GO" id="GO:0005829">
    <property type="term" value="C:cytosol"/>
    <property type="evidence" value="ECO:0007669"/>
    <property type="project" value="TreeGrafter"/>
</dbReference>
<reference evidence="4 5" key="1">
    <citation type="submission" date="2014-07" db="EMBL/GenBank/DDBJ databases">
        <authorList>
            <person name="McCorrison J."/>
            <person name="Sanka R."/>
            <person name="Torralba M."/>
            <person name="Gillis M."/>
            <person name="Haft D.H."/>
            <person name="Methe B."/>
            <person name="Sutton G."/>
            <person name="Nelson K.E."/>
        </authorList>
    </citation>
    <scope>NUCLEOTIDE SEQUENCE [LARGE SCALE GENOMIC DNA]</scope>
    <source>
        <strain evidence="4 5">DNF00424</strain>
    </source>
</reference>
<sequence length="96" mass="10992">MAVTKEELAVYLSEKSGETITRSKQFIDDFIDVMADVLSCGKEINLRDSFRLKVIERKPKKAYDFTNKTTIDVPAKKVLKFVAGKDFEERVLGCRK</sequence>
<dbReference type="SUPFAM" id="SSF47729">
    <property type="entry name" value="IHF-like DNA-binding proteins"/>
    <property type="match status" value="1"/>
</dbReference>
<dbReference type="EMBL" id="JRNJ01000104">
    <property type="protein sequence ID" value="KGF24838.1"/>
    <property type="molecule type" value="Genomic_DNA"/>
</dbReference>
<dbReference type="RefSeq" id="WP_036871005.1">
    <property type="nucleotide sequence ID" value="NZ_JRNJ01000104.1"/>
</dbReference>
<evidence type="ECO:0008006" key="6">
    <source>
        <dbReference type="Google" id="ProtNLM"/>
    </source>
</evidence>